<feature type="transmembrane region" description="Helical" evidence="5">
    <location>
        <begin position="91"/>
        <end position="112"/>
    </location>
</feature>
<comment type="caution">
    <text evidence="8">The sequence shown here is derived from an EMBL/GenBank/DDBJ whole genome shotgun (WGS) entry which is preliminary data.</text>
</comment>
<proteinExistence type="predicted"/>
<feature type="domain" description="RCK N-terminal" evidence="7">
    <location>
        <begin position="248"/>
        <end position="344"/>
    </location>
</feature>
<feature type="domain" description="Ion transport" evidence="6">
    <location>
        <begin position="24"/>
        <end position="240"/>
    </location>
</feature>
<name>A0A4R8M0D1_9BACT</name>
<dbReference type="GO" id="GO:0005216">
    <property type="term" value="F:monoatomic ion channel activity"/>
    <property type="evidence" value="ECO:0007669"/>
    <property type="project" value="InterPro"/>
</dbReference>
<dbReference type="Proteomes" id="UP000295066">
    <property type="component" value="Unassembled WGS sequence"/>
</dbReference>
<dbReference type="EMBL" id="SORI01000027">
    <property type="protein sequence ID" value="TDY54540.1"/>
    <property type="molecule type" value="Genomic_DNA"/>
</dbReference>
<dbReference type="PANTHER" id="PTHR31563">
    <property type="entry name" value="ION CHANNEL POLLUX-RELATED"/>
    <property type="match status" value="1"/>
</dbReference>
<dbReference type="Pfam" id="PF22614">
    <property type="entry name" value="Slo-like_RCK"/>
    <property type="match status" value="1"/>
</dbReference>
<evidence type="ECO:0000256" key="1">
    <source>
        <dbReference type="ARBA" id="ARBA00004141"/>
    </source>
</evidence>
<evidence type="ECO:0000313" key="8">
    <source>
        <dbReference type="EMBL" id="TDY54540.1"/>
    </source>
</evidence>
<evidence type="ECO:0000256" key="5">
    <source>
        <dbReference type="SAM" id="Phobius"/>
    </source>
</evidence>
<dbReference type="Gene3D" id="1.10.287.70">
    <property type="match status" value="1"/>
</dbReference>
<gene>
    <name evidence="8" type="ORF">C8D99_12718</name>
</gene>
<keyword evidence="9" id="KW-1185">Reference proteome</keyword>
<dbReference type="PANTHER" id="PTHR31563:SF10">
    <property type="entry name" value="ION CHANNEL POLLUX-RELATED"/>
    <property type="match status" value="1"/>
</dbReference>
<dbReference type="SUPFAM" id="SSF81324">
    <property type="entry name" value="Voltage-gated potassium channels"/>
    <property type="match status" value="1"/>
</dbReference>
<keyword evidence="4 5" id="KW-0472">Membrane</keyword>
<dbReference type="GO" id="GO:0006813">
    <property type="term" value="P:potassium ion transport"/>
    <property type="evidence" value="ECO:0007669"/>
    <property type="project" value="InterPro"/>
</dbReference>
<comment type="subcellular location">
    <subcellularLocation>
        <location evidence="1">Membrane</location>
        <topology evidence="1">Multi-pass membrane protein</topology>
    </subcellularLocation>
</comment>
<dbReference type="AlphaFoldDB" id="A0A4R8M0D1"/>
<dbReference type="InterPro" id="IPR005821">
    <property type="entry name" value="Ion_trans_dom"/>
</dbReference>
<accession>A0A4R8M0D1</accession>
<evidence type="ECO:0000256" key="4">
    <source>
        <dbReference type="ARBA" id="ARBA00023136"/>
    </source>
</evidence>
<dbReference type="RefSeq" id="WP_133959075.1">
    <property type="nucleotide sequence ID" value="NZ_SORI01000027.1"/>
</dbReference>
<evidence type="ECO:0000256" key="3">
    <source>
        <dbReference type="ARBA" id="ARBA00022989"/>
    </source>
</evidence>
<evidence type="ECO:0000256" key="2">
    <source>
        <dbReference type="ARBA" id="ARBA00022692"/>
    </source>
</evidence>
<protein>
    <submittedName>
        <fullName evidence="8">Ion transport protein</fullName>
    </submittedName>
</protein>
<sequence length="792" mass="88419">MGILSADKGAYSRKVDLFFRHPVVEGALLFLISASVLAAIASILFDHLFLEWLNLFFSALFSVELTARFFTYGGKEKDYVRDWWMDWAATIPWDVFFSFLFPGGGASMLRLLRLPRIFRLLRFRRLKKSEAARWLSYRFRRLMEVSIWRQSLTLLLVSLVFVWVFTVLLDRVGMNSEHGGNFWFSLITMISSDSIFEMQGQDSLVKGLVLLLSFIGIVLFNGILIAIIIGKLMERLGEMKDAGEVRERGHILLLGWSECIPHILDELESFCVSERKHPVKVVVMGETPPSPSGWPLVPKPHVRVITRTGSFQNEDALERISAHRASAVIVLGESSSDRKLSERLNDPIVTRTLLALETLLGDRRKRGWTQGWKSDRSPVIILNYLDLGNSLHVTDFLRPFGSENRRIFFNPLFFTGRLISSMCLNPYAEDIFNELLTAEGNEFHYVSPSIGRGMIWRDIAGAFPKSVPVGYRDGNGELRMVPFPDEPLPEDAGIVVLSENGWDAALFDPSAPGGRQDGKGPSLFCPMGGLPSGTLVIVGVNPKLPFIIEGLGRLAMKITIADNQTEEEFAAWYAEYSRTPLPEGVLFRECRFRSEEEVRRAIDIGGTDRIILLADGHLLNAATADRIDAETVSKLLMLSRLIGQEKREDIRLIVETLTVDSEVVVRNIRNCSNVIGPLTIGRLLTTFALQPEFEPVFRSLIQFGDIDIVCCPAEAALSGNPEGAPLSFGDLLSMPRNGSIPIGWVVPPPGSEDGRKTDPGGLRRLAPTVMLNPPKDSLLPPGAEIIFLHREA</sequence>
<dbReference type="Gene3D" id="3.40.50.720">
    <property type="entry name" value="NAD(P)-binding Rossmann-like Domain"/>
    <property type="match status" value="1"/>
</dbReference>
<dbReference type="Pfam" id="PF00520">
    <property type="entry name" value="Ion_trans"/>
    <property type="match status" value="1"/>
</dbReference>
<feature type="transmembrane region" description="Helical" evidence="5">
    <location>
        <begin position="147"/>
        <end position="168"/>
    </location>
</feature>
<organism evidence="8 9">
    <name type="scientific">Aminivibrio pyruvatiphilus</name>
    <dbReference type="NCBI Taxonomy" id="1005740"/>
    <lineage>
        <taxon>Bacteria</taxon>
        <taxon>Thermotogati</taxon>
        <taxon>Synergistota</taxon>
        <taxon>Synergistia</taxon>
        <taxon>Synergistales</taxon>
        <taxon>Aminobacteriaceae</taxon>
        <taxon>Aminivibrio</taxon>
    </lineage>
</organism>
<feature type="transmembrane region" description="Helical" evidence="5">
    <location>
        <begin position="208"/>
        <end position="230"/>
    </location>
</feature>
<evidence type="ECO:0000259" key="6">
    <source>
        <dbReference type="Pfam" id="PF00520"/>
    </source>
</evidence>
<feature type="transmembrane region" description="Helical" evidence="5">
    <location>
        <begin position="52"/>
        <end position="71"/>
    </location>
</feature>
<evidence type="ECO:0000259" key="7">
    <source>
        <dbReference type="Pfam" id="PF22614"/>
    </source>
</evidence>
<dbReference type="InterPro" id="IPR044849">
    <property type="entry name" value="CASTOR/POLLUX/SYM8-like"/>
</dbReference>
<dbReference type="GO" id="GO:0016020">
    <property type="term" value="C:membrane"/>
    <property type="evidence" value="ECO:0007669"/>
    <property type="project" value="UniProtKB-SubCell"/>
</dbReference>
<evidence type="ECO:0000313" key="9">
    <source>
        <dbReference type="Proteomes" id="UP000295066"/>
    </source>
</evidence>
<dbReference type="OrthoDB" id="305351at2"/>
<keyword evidence="3 5" id="KW-1133">Transmembrane helix</keyword>
<feature type="transmembrane region" description="Helical" evidence="5">
    <location>
        <begin position="27"/>
        <end position="45"/>
    </location>
</feature>
<keyword evidence="2 5" id="KW-0812">Transmembrane</keyword>
<dbReference type="InterPro" id="IPR003148">
    <property type="entry name" value="RCK_N"/>
</dbReference>
<feature type="transmembrane region" description="Helical" evidence="5">
    <location>
        <begin position="180"/>
        <end position="196"/>
    </location>
</feature>
<reference evidence="8 9" key="1">
    <citation type="submission" date="2019-03" db="EMBL/GenBank/DDBJ databases">
        <title>Genomic Encyclopedia of Type Strains, Phase IV (KMG-IV): sequencing the most valuable type-strain genomes for metagenomic binning, comparative biology and taxonomic classification.</title>
        <authorList>
            <person name="Goeker M."/>
        </authorList>
    </citation>
    <scope>NUCLEOTIDE SEQUENCE [LARGE SCALE GENOMIC DNA]</scope>
    <source>
        <strain evidence="8 9">DSM 25964</strain>
    </source>
</reference>